<gene>
    <name evidence="2" type="ORF">FJV41_46520</name>
</gene>
<name>A0A540WJA3_9BACT</name>
<protein>
    <submittedName>
        <fullName evidence="2">Phage portal protein</fullName>
    </submittedName>
</protein>
<keyword evidence="3" id="KW-1185">Reference proteome</keyword>
<dbReference type="OrthoDB" id="5384057at2"/>
<evidence type="ECO:0000256" key="1">
    <source>
        <dbReference type="SAM" id="MobiDB-lite"/>
    </source>
</evidence>
<dbReference type="AlphaFoldDB" id="A0A540WJA3"/>
<accession>A0A540WJA3</accession>
<dbReference type="Pfam" id="PF04860">
    <property type="entry name" value="Phage_portal"/>
    <property type="match status" value="1"/>
</dbReference>
<feature type="region of interest" description="Disordered" evidence="1">
    <location>
        <begin position="414"/>
        <end position="453"/>
    </location>
</feature>
<evidence type="ECO:0000313" key="3">
    <source>
        <dbReference type="Proteomes" id="UP000315369"/>
    </source>
</evidence>
<reference evidence="2 3" key="1">
    <citation type="submission" date="2019-06" db="EMBL/GenBank/DDBJ databases">
        <authorList>
            <person name="Livingstone P."/>
            <person name="Whitworth D."/>
        </authorList>
    </citation>
    <scope>NUCLEOTIDE SEQUENCE [LARGE SCALE GENOMIC DNA]</scope>
    <source>
        <strain evidence="2 3">AM401</strain>
    </source>
</reference>
<evidence type="ECO:0000313" key="2">
    <source>
        <dbReference type="EMBL" id="TQF09073.1"/>
    </source>
</evidence>
<sequence length="453" mass="49721">MASLVRRALKAVGLLPTHRGPLVYALPVVSFSPRRGSRAVLAAYRESGWLRAVVDTVADAVATPRWKAYKRVAHGDAKRWHGDPRWKSTVKAERRKALEEGTEAGELVELPAHEILRLLESPHPEFPGRELRKLAQLHLDLVGEAFFWLRLGENGRPVGWEAVPPHCVLQTPQPGAPFFAVSYGLFHGQVAAAHMLWLKHLDPENPLGRGTGRGMALGDQLDTMEAIDRAAKATFERGGIPAAVVGVDSKRDSFEGEEAAEDLEKRFKEEHKGPENAGKVWFAPGGVSLAQIAVNYRELQADELATGLRAYVRQTYNVPPELLGDTASSNRSTSEAAKYHLAEYAVAPRLEFLLSWFQHRLVPLVDADVILDYEDPRPQEWERVFRAMTTPITPAFTQNEARELAGRQALPELEGVLGPTLPGQGGGGNNGESAAANATPEPPRDRTGEEGRV</sequence>
<proteinExistence type="predicted"/>
<feature type="compositionally biased region" description="Basic and acidic residues" evidence="1">
    <location>
        <begin position="442"/>
        <end position="453"/>
    </location>
</feature>
<dbReference type="Proteomes" id="UP000315369">
    <property type="component" value="Unassembled WGS sequence"/>
</dbReference>
<dbReference type="EMBL" id="VIFM01000395">
    <property type="protein sequence ID" value="TQF09073.1"/>
    <property type="molecule type" value="Genomic_DNA"/>
</dbReference>
<organism evidence="2 3">
    <name type="scientific">Myxococcus llanfairpwllgwyngyllgogerychwyrndrobwllllantysiliogogogochensis</name>
    <dbReference type="NCBI Taxonomy" id="2590453"/>
    <lineage>
        <taxon>Bacteria</taxon>
        <taxon>Pseudomonadati</taxon>
        <taxon>Myxococcota</taxon>
        <taxon>Myxococcia</taxon>
        <taxon>Myxococcales</taxon>
        <taxon>Cystobacterineae</taxon>
        <taxon>Myxococcaceae</taxon>
        <taxon>Myxococcus</taxon>
    </lineage>
</organism>
<dbReference type="InterPro" id="IPR006944">
    <property type="entry name" value="Phage/GTA_portal"/>
</dbReference>
<comment type="caution">
    <text evidence="2">The sequence shown here is derived from an EMBL/GenBank/DDBJ whole genome shotgun (WGS) entry which is preliminary data.</text>
</comment>